<dbReference type="EMBL" id="JAATVY010000008">
    <property type="protein sequence ID" value="NJC70844.1"/>
    <property type="molecule type" value="Genomic_DNA"/>
</dbReference>
<organism evidence="1 2">
    <name type="scientific">Planosporangium thailandense</name>
    <dbReference type="NCBI Taxonomy" id="765197"/>
    <lineage>
        <taxon>Bacteria</taxon>
        <taxon>Bacillati</taxon>
        <taxon>Actinomycetota</taxon>
        <taxon>Actinomycetes</taxon>
        <taxon>Micromonosporales</taxon>
        <taxon>Micromonosporaceae</taxon>
        <taxon>Planosporangium</taxon>
    </lineage>
</organism>
<name>A0ABX0XXS4_9ACTN</name>
<dbReference type="NCBIfam" id="NF041061">
    <property type="entry name" value="DpdD"/>
    <property type="match status" value="1"/>
</dbReference>
<proteinExistence type="predicted"/>
<keyword evidence="2" id="KW-1185">Reference proteome</keyword>
<comment type="caution">
    <text evidence="1">The sequence shown here is derived from an EMBL/GenBank/DDBJ whole genome shotgun (WGS) entry which is preliminary data.</text>
</comment>
<reference evidence="1 2" key="1">
    <citation type="submission" date="2020-03" db="EMBL/GenBank/DDBJ databases">
        <title>WGS of the type strain of Planosporangium spp.</title>
        <authorList>
            <person name="Thawai C."/>
        </authorList>
    </citation>
    <scope>NUCLEOTIDE SEQUENCE [LARGE SCALE GENOMIC DNA]</scope>
    <source>
        <strain evidence="1 2">TBRC 5610</strain>
    </source>
</reference>
<gene>
    <name evidence="1" type="ORF">HC031_14120</name>
</gene>
<evidence type="ECO:0000313" key="1">
    <source>
        <dbReference type="EMBL" id="NJC70844.1"/>
    </source>
</evidence>
<accession>A0ABX0XXS4</accession>
<dbReference type="InterPro" id="IPR049807">
    <property type="entry name" value="DpdD-like"/>
</dbReference>
<sequence length="717" mass="79651">MTILEALQWGVGDPSRFGPFRDRLEILIEEQARTWASGASGWIVVPIQRHPAGFYLLSEDREGQRRGREVLQAFLGPATATIESVTLVPQTEDADRHFHAAGLVHLSYVRRTDATSADLLDRVEDAIATIKGKDARPRPVRLSHVDLLRDFRLALLQRDGRVADRVLEELRLTGQLSAENLRFLTIEMLGRLERWRELRELPYLMQLLQARRPRAVNEILLEMLWWTELAEPCATGRSPRDVYSDADLGARFGAVLSAIDVPGSSAGRAVGVVAALALDDSDRLKRLLNSASDEVERERLQRLVLLGQPSRPRETAVGSDVQTLFGEGQYGAVIQAFLELPDPSTADLAVQAILETEDGATAPAVLRRVQTFIAEEQLRPGRRLLRDLQDLARFVDNSCTGWVQWCTRLGRDERWPDAAQILRTQYAQWEDLRVLPPAMVEQAAIGVFDAWTGTNQDQVVAGLDVLCRVAAATALVPHAAEFCEVVLLVLAEQHNLSAPVREAYLLLLEQLLESGPAESRYRKMVEQAALLWRRIAAPTAVDWGLGLIDILLNASAPAADFRMTVVAEILSKTRDFQRRLSLRQRSEWEALAEEIGLQVQRLTEPTDEEDTVWRRLDGAVIGVYTLLPRAADSLGRRLSRLCSPSSVEGNADTVATEALQSLATRADYLIVDTWHAAHAATAAIDAVRPRRGQIMPQGRGVTAFLQALEHFLALTAS</sequence>
<dbReference type="Proteomes" id="UP000722989">
    <property type="component" value="Unassembled WGS sequence"/>
</dbReference>
<evidence type="ECO:0000313" key="2">
    <source>
        <dbReference type="Proteomes" id="UP000722989"/>
    </source>
</evidence>
<dbReference type="RefSeq" id="WP_167925745.1">
    <property type="nucleotide sequence ID" value="NZ_JAATVY010000008.1"/>
</dbReference>
<protein>
    <submittedName>
        <fullName evidence="1">Uncharacterized protein</fullName>
    </submittedName>
</protein>